<dbReference type="AlphaFoldDB" id="A0A1M5LFM2"/>
<dbReference type="PANTHER" id="PTHR42974:SF1">
    <property type="entry name" value="TYPE-3 GLUTAMINE SYNTHETASE"/>
    <property type="match status" value="1"/>
</dbReference>
<sequence>MAHLRFDALKKLSERTPVHVDMPGPNVSKFYGELVFGSEQMRGTLAPAVFKKVSQAIKNHEKIDEATADAVASAAKSWAMAKGASHFTHWFQPMTGGTAEKHDSFFDALSGIEKFKGSELVQQEPDASSFPSGGIRSTFEARGYTAWDPTSPMFLYGTTLCIPTVFVSYTGETLDAKAPLLKALKAVDLAAVKVCQLFDKDIQHVVASLGAEQEYFVVDKALFDARPDLVMAGRSVFGHAPARGQQMEDHYFGSIPPRVYEFMKDFEIEAWKLGIPVRTRHNEVAPSQFEVAPLFEEVNVANDHNQLMMDVMMRVGEKHNLKIIFHEKPFAGLNGSGKHNNWSLITDTGVNLYAPTSSARDNLMFLTFFITTIKAVHEHADLLRASIATPGNDFRLGANEAPPAIMSVFIGSQMTAVLDELEKKGNVKIEKGDNMYMKLGIDQIPEIILDATDRNRTSPFAFTGNKFEFRAVGGSDNCGTAMTALNTIVADQLEKFFEAVSKEIEKGEEKRLAIVNVLRKYIKESKDVRFEGDGYSEEWVKEAAKRKLGNVKNMVHALDAYTTKKSADLFEKHGVMSHKENEARVEIKLESYIKRVQIEARVIGDLAMNHIVPTAINYQTKLIENANGLKGLGVDNKTVVQTIKEISGHIDTIKNNVRAMIEERKRINKVTDTHKRAIGYCDDIKEKYFEVIRDAVDKLELLVDNEDWPLVKYRELLFLR</sequence>
<evidence type="ECO:0000256" key="2">
    <source>
        <dbReference type="RuleBase" id="RU000384"/>
    </source>
</evidence>
<dbReference type="RefSeq" id="WP_073131909.1">
    <property type="nucleotide sequence ID" value="NZ_FQWQ01000001.1"/>
</dbReference>
<dbReference type="PROSITE" id="PS51986">
    <property type="entry name" value="GS_BETA_GRASP"/>
    <property type="match status" value="1"/>
</dbReference>
<dbReference type="InterPro" id="IPR014746">
    <property type="entry name" value="Gln_synth/guanido_kin_cat_dom"/>
</dbReference>
<dbReference type="GO" id="GO:0004356">
    <property type="term" value="F:glutamine synthetase activity"/>
    <property type="evidence" value="ECO:0007669"/>
    <property type="project" value="InterPro"/>
</dbReference>
<gene>
    <name evidence="5" type="ORF">SAMN04488109_1182</name>
</gene>
<reference evidence="5 6" key="1">
    <citation type="submission" date="2016-11" db="EMBL/GenBank/DDBJ databases">
        <authorList>
            <person name="Jaros S."/>
            <person name="Januszkiewicz K."/>
            <person name="Wedrychowicz H."/>
        </authorList>
    </citation>
    <scope>NUCLEOTIDE SEQUENCE [LARGE SCALE GENOMIC DNA]</scope>
    <source>
        <strain evidence="5 6">DSM 24574</strain>
    </source>
</reference>
<accession>A0A1M5LFM2</accession>
<proteinExistence type="inferred from homology"/>
<evidence type="ECO:0000313" key="5">
    <source>
        <dbReference type="EMBL" id="SHG63765.1"/>
    </source>
</evidence>
<dbReference type="SMART" id="SM01230">
    <property type="entry name" value="Gln-synt_C"/>
    <property type="match status" value="1"/>
</dbReference>
<feature type="domain" description="GS catalytic" evidence="4">
    <location>
        <begin position="176"/>
        <end position="611"/>
    </location>
</feature>
<dbReference type="Pfam" id="PF00120">
    <property type="entry name" value="Gln-synt_C"/>
    <property type="match status" value="1"/>
</dbReference>
<dbReference type="Gene3D" id="1.20.120.1560">
    <property type="match status" value="1"/>
</dbReference>
<dbReference type="EMBL" id="FQWQ01000001">
    <property type="protein sequence ID" value="SHG63765.1"/>
    <property type="molecule type" value="Genomic_DNA"/>
</dbReference>
<dbReference type="InterPro" id="IPR052725">
    <property type="entry name" value="GS_Type-3"/>
</dbReference>
<feature type="domain" description="GS beta-grasp" evidence="3">
    <location>
        <begin position="85"/>
        <end position="171"/>
    </location>
</feature>
<evidence type="ECO:0000313" key="6">
    <source>
        <dbReference type="Proteomes" id="UP000184212"/>
    </source>
</evidence>
<dbReference type="GO" id="GO:0006542">
    <property type="term" value="P:glutamine biosynthetic process"/>
    <property type="evidence" value="ECO:0007669"/>
    <property type="project" value="InterPro"/>
</dbReference>
<dbReference type="PROSITE" id="PS51987">
    <property type="entry name" value="GS_CATALYTIC"/>
    <property type="match status" value="1"/>
</dbReference>
<organism evidence="5 6">
    <name type="scientific">Chryseolinea serpens</name>
    <dbReference type="NCBI Taxonomy" id="947013"/>
    <lineage>
        <taxon>Bacteria</taxon>
        <taxon>Pseudomonadati</taxon>
        <taxon>Bacteroidota</taxon>
        <taxon>Cytophagia</taxon>
        <taxon>Cytophagales</taxon>
        <taxon>Fulvivirgaceae</taxon>
        <taxon>Chryseolinea</taxon>
    </lineage>
</organism>
<dbReference type="SUPFAM" id="SSF55931">
    <property type="entry name" value="Glutamine synthetase/guanido kinase"/>
    <property type="match status" value="1"/>
</dbReference>
<dbReference type="Proteomes" id="UP000184212">
    <property type="component" value="Unassembled WGS sequence"/>
</dbReference>
<keyword evidence="6" id="KW-1185">Reference proteome</keyword>
<dbReference type="InterPro" id="IPR008146">
    <property type="entry name" value="Gln_synth_cat_dom"/>
</dbReference>
<dbReference type="InterPro" id="IPR008147">
    <property type="entry name" value="Gln_synt_N"/>
</dbReference>
<name>A0A1M5LFM2_9BACT</name>
<dbReference type="InterPro" id="IPR040577">
    <property type="entry name" value="Gln-synt_C"/>
</dbReference>
<dbReference type="PROSITE" id="PS00181">
    <property type="entry name" value="GLNA_ATP"/>
    <property type="match status" value="1"/>
</dbReference>
<evidence type="ECO:0000256" key="1">
    <source>
        <dbReference type="PROSITE-ProRule" id="PRU01330"/>
    </source>
</evidence>
<dbReference type="OrthoDB" id="9807095at2"/>
<dbReference type="PANTHER" id="PTHR42974">
    <property type="entry name" value="GLUTAMINE SYNTHETASE"/>
    <property type="match status" value="1"/>
</dbReference>
<protein>
    <submittedName>
        <fullName evidence="5">Glutamine synthetase</fullName>
    </submittedName>
</protein>
<dbReference type="STRING" id="947013.SAMN04488109_1182"/>
<dbReference type="InterPro" id="IPR027303">
    <property type="entry name" value="Gln_synth_gly_rich_site"/>
</dbReference>
<evidence type="ECO:0000259" key="3">
    <source>
        <dbReference type="PROSITE" id="PS51986"/>
    </source>
</evidence>
<dbReference type="InterPro" id="IPR022147">
    <property type="entry name" value="GSIII_N"/>
</dbReference>
<dbReference type="Pfam" id="PF12437">
    <property type="entry name" value="GSIII_N"/>
    <property type="match status" value="1"/>
</dbReference>
<evidence type="ECO:0000259" key="4">
    <source>
        <dbReference type="PROSITE" id="PS51987"/>
    </source>
</evidence>
<comment type="similarity">
    <text evidence="1 2">Belongs to the glutamine synthetase family.</text>
</comment>
<dbReference type="Pfam" id="PF18318">
    <property type="entry name" value="Gln-synt_C-ter"/>
    <property type="match status" value="1"/>
</dbReference>
<dbReference type="Gene3D" id="3.30.590.10">
    <property type="entry name" value="Glutamine synthetase/guanido kinase, catalytic domain"/>
    <property type="match status" value="1"/>
</dbReference>